<dbReference type="STRING" id="1714016.BA724_17670"/>
<organism evidence="2 3">
    <name type="scientific">Domibacillus iocasae</name>
    <dbReference type="NCBI Taxonomy" id="1714016"/>
    <lineage>
        <taxon>Bacteria</taxon>
        <taxon>Bacillati</taxon>
        <taxon>Bacillota</taxon>
        <taxon>Bacilli</taxon>
        <taxon>Bacillales</taxon>
        <taxon>Bacillaceae</taxon>
        <taxon>Domibacillus</taxon>
    </lineage>
</organism>
<gene>
    <name evidence="2" type="ORF">BA724_17670</name>
</gene>
<dbReference type="PANTHER" id="PTHR13355:SF9">
    <property type="entry name" value="ACETYLTRANSFERASE BSU40680-RELATED"/>
    <property type="match status" value="1"/>
</dbReference>
<name>A0A1E7DQT7_9BACI</name>
<dbReference type="PANTHER" id="PTHR13355">
    <property type="entry name" value="GLUCOSAMINE 6-PHOSPHATE N-ACETYLTRANSFERASE"/>
    <property type="match status" value="1"/>
</dbReference>
<dbReference type="InterPro" id="IPR000182">
    <property type="entry name" value="GNAT_dom"/>
</dbReference>
<sequence length="147" mass="16818">MESKRITMKVDLSVAFHIRKEVFVEEQGVPLEDEFDQFDTLEGQGQCEHILVYYNEKPVGTGRIRIVDGLGKLERICILKPYRKFGLGKVIIKALEEIAEEKEVSQVKLHGQTQAEGFYQKLGYRSSSNIFMEDGIPHILMVKDITS</sequence>
<dbReference type="PROSITE" id="PS51186">
    <property type="entry name" value="GNAT"/>
    <property type="match status" value="1"/>
</dbReference>
<dbReference type="GO" id="GO:0004343">
    <property type="term" value="F:glucosamine 6-phosphate N-acetyltransferase activity"/>
    <property type="evidence" value="ECO:0007669"/>
    <property type="project" value="TreeGrafter"/>
</dbReference>
<dbReference type="AlphaFoldDB" id="A0A1E7DQT7"/>
<dbReference type="Gene3D" id="3.40.630.30">
    <property type="match status" value="1"/>
</dbReference>
<keyword evidence="2" id="KW-0808">Transferase</keyword>
<dbReference type="RefSeq" id="WP_069937936.1">
    <property type="nucleotide sequence ID" value="NZ_MAMP01000018.1"/>
</dbReference>
<reference evidence="2 3" key="1">
    <citation type="submission" date="2016-06" db="EMBL/GenBank/DDBJ databases">
        <title>Domibacillus iocasae genome sequencing.</title>
        <authorList>
            <person name="Verma A."/>
            <person name="Pal Y."/>
            <person name="Ojha A.K."/>
            <person name="Krishnamurthi S."/>
        </authorList>
    </citation>
    <scope>NUCLEOTIDE SEQUENCE [LARGE SCALE GENOMIC DNA]</scope>
    <source>
        <strain evidence="2 3">DSM 29979</strain>
    </source>
</reference>
<dbReference type="Pfam" id="PF13673">
    <property type="entry name" value="Acetyltransf_10"/>
    <property type="match status" value="1"/>
</dbReference>
<dbReference type="OrthoDB" id="9796171at2"/>
<evidence type="ECO:0000313" key="2">
    <source>
        <dbReference type="EMBL" id="OES45431.1"/>
    </source>
</evidence>
<dbReference type="CDD" id="cd04301">
    <property type="entry name" value="NAT_SF"/>
    <property type="match status" value="1"/>
</dbReference>
<comment type="caution">
    <text evidence="2">The sequence shown here is derived from an EMBL/GenBank/DDBJ whole genome shotgun (WGS) entry which is preliminary data.</text>
</comment>
<evidence type="ECO:0000259" key="1">
    <source>
        <dbReference type="PROSITE" id="PS51186"/>
    </source>
</evidence>
<dbReference type="SUPFAM" id="SSF55729">
    <property type="entry name" value="Acyl-CoA N-acyltransferases (Nat)"/>
    <property type="match status" value="1"/>
</dbReference>
<dbReference type="InterPro" id="IPR039143">
    <property type="entry name" value="GNPNAT1-like"/>
</dbReference>
<protein>
    <submittedName>
        <fullName evidence="2">GNAT family N-acetyltransferase</fullName>
    </submittedName>
</protein>
<feature type="domain" description="N-acetyltransferase" evidence="1">
    <location>
        <begin position="1"/>
        <end position="146"/>
    </location>
</feature>
<keyword evidence="3" id="KW-1185">Reference proteome</keyword>
<dbReference type="InterPro" id="IPR016181">
    <property type="entry name" value="Acyl_CoA_acyltransferase"/>
</dbReference>
<dbReference type="EMBL" id="MAMP01000018">
    <property type="protein sequence ID" value="OES45431.1"/>
    <property type="molecule type" value="Genomic_DNA"/>
</dbReference>
<accession>A0A1E7DQT7</accession>
<proteinExistence type="predicted"/>
<dbReference type="Proteomes" id="UP000095658">
    <property type="component" value="Unassembled WGS sequence"/>
</dbReference>
<evidence type="ECO:0000313" key="3">
    <source>
        <dbReference type="Proteomes" id="UP000095658"/>
    </source>
</evidence>